<dbReference type="AlphaFoldDB" id="A0ABC8IN93"/>
<organism evidence="2 3">
    <name type="scientific">Eruca vesicaria subsp. sativa</name>
    <name type="common">Garden rocket</name>
    <name type="synonym">Eruca sativa</name>
    <dbReference type="NCBI Taxonomy" id="29727"/>
    <lineage>
        <taxon>Eukaryota</taxon>
        <taxon>Viridiplantae</taxon>
        <taxon>Streptophyta</taxon>
        <taxon>Embryophyta</taxon>
        <taxon>Tracheophyta</taxon>
        <taxon>Spermatophyta</taxon>
        <taxon>Magnoliopsida</taxon>
        <taxon>eudicotyledons</taxon>
        <taxon>Gunneridae</taxon>
        <taxon>Pentapetalae</taxon>
        <taxon>rosids</taxon>
        <taxon>malvids</taxon>
        <taxon>Brassicales</taxon>
        <taxon>Brassicaceae</taxon>
        <taxon>Brassiceae</taxon>
        <taxon>Eruca</taxon>
    </lineage>
</organism>
<comment type="caution">
    <text evidence="2">The sequence shown here is derived from an EMBL/GenBank/DDBJ whole genome shotgun (WGS) entry which is preliminary data.</text>
</comment>
<evidence type="ECO:0000313" key="2">
    <source>
        <dbReference type="EMBL" id="CAH8283800.1"/>
    </source>
</evidence>
<feature type="region of interest" description="Disordered" evidence="1">
    <location>
        <begin position="34"/>
        <end position="144"/>
    </location>
</feature>
<reference evidence="2 3" key="1">
    <citation type="submission" date="2022-03" db="EMBL/GenBank/DDBJ databases">
        <authorList>
            <person name="Macdonald S."/>
            <person name="Ahmed S."/>
            <person name="Newling K."/>
        </authorList>
    </citation>
    <scope>NUCLEOTIDE SEQUENCE [LARGE SCALE GENOMIC DNA]</scope>
</reference>
<feature type="region of interest" description="Disordered" evidence="1">
    <location>
        <begin position="1"/>
        <end position="20"/>
    </location>
</feature>
<accession>A0ABC8IN93</accession>
<dbReference type="Proteomes" id="UP001642260">
    <property type="component" value="Unassembled WGS sequence"/>
</dbReference>
<sequence>MKEYETNKLPIAMSYQRERRPQTLKHQLLQLLETHSSIHSQRITSRSLETTREPKEEQRNLRSTDSQAPRPLRNQSPRSQQPRSTSDSTEQAYPTTHPPPSRRDLVRERGKTSPSRDPFTNRIHHDRRGDRPQVSPQTTIDHQI</sequence>
<feature type="compositionally biased region" description="Basic and acidic residues" evidence="1">
    <location>
        <begin position="101"/>
        <end position="111"/>
    </location>
</feature>
<protein>
    <submittedName>
        <fullName evidence="2">Uncharacterized protein</fullName>
    </submittedName>
</protein>
<gene>
    <name evidence="2" type="ORF">ERUC_LOCUS701</name>
</gene>
<dbReference type="EMBL" id="CAKOAT010013337">
    <property type="protein sequence ID" value="CAH8283800.1"/>
    <property type="molecule type" value="Genomic_DNA"/>
</dbReference>
<evidence type="ECO:0000256" key="1">
    <source>
        <dbReference type="SAM" id="MobiDB-lite"/>
    </source>
</evidence>
<feature type="compositionally biased region" description="Polar residues" evidence="1">
    <location>
        <begin position="134"/>
        <end position="144"/>
    </location>
</feature>
<feature type="compositionally biased region" description="Low complexity" evidence="1">
    <location>
        <begin position="69"/>
        <end position="86"/>
    </location>
</feature>
<feature type="compositionally biased region" description="Basic and acidic residues" evidence="1">
    <location>
        <begin position="49"/>
        <end position="62"/>
    </location>
</feature>
<proteinExistence type="predicted"/>
<name>A0ABC8IN93_ERUVS</name>
<evidence type="ECO:0000313" key="3">
    <source>
        <dbReference type="Proteomes" id="UP001642260"/>
    </source>
</evidence>
<keyword evidence="3" id="KW-1185">Reference proteome</keyword>
<feature type="compositionally biased region" description="Polar residues" evidence="1">
    <location>
        <begin position="34"/>
        <end position="48"/>
    </location>
</feature>